<protein>
    <submittedName>
        <fullName evidence="1">Uncharacterized protein</fullName>
    </submittedName>
</protein>
<dbReference type="RefSeq" id="WP_250422135.1">
    <property type="nucleotide sequence ID" value="NZ_JAJKBJ010000011.1"/>
</dbReference>
<accession>A0A9X2ID79</accession>
<evidence type="ECO:0000313" key="2">
    <source>
        <dbReference type="Proteomes" id="UP001139721"/>
    </source>
</evidence>
<dbReference type="EMBL" id="JAJKBJ010000011">
    <property type="protein sequence ID" value="MCL9684488.1"/>
    <property type="molecule type" value="Genomic_DNA"/>
</dbReference>
<keyword evidence="2" id="KW-1185">Reference proteome</keyword>
<dbReference type="AlphaFoldDB" id="A0A9X2ID79"/>
<name>A0A9X2ID79_9GAMM</name>
<proteinExistence type="predicted"/>
<dbReference type="Proteomes" id="UP001139721">
    <property type="component" value="Unassembled WGS sequence"/>
</dbReference>
<gene>
    <name evidence="1" type="ORF">LOX96_10315</name>
</gene>
<comment type="caution">
    <text evidence="1">The sequence shown here is derived from an EMBL/GenBank/DDBJ whole genome shotgun (WGS) entry which is preliminary data.</text>
</comment>
<sequence>MIPSFLSGLLAGFFIGIAGQYGVKRFINNREQTAQEQQNKKMDWNKLFDEHPLFMSLIKTDVSDPENQNIREFFVVEQHALLNSSSPRLRYDLTDDNVAAVNKLEALGYIERLKNNCLLYKMREDFIVQLKSIN</sequence>
<evidence type="ECO:0000313" key="1">
    <source>
        <dbReference type="EMBL" id="MCL9684488.1"/>
    </source>
</evidence>
<reference evidence="1" key="1">
    <citation type="submission" date="2021-11" db="EMBL/GenBank/DDBJ databases">
        <title>Legionella maioricencis sp. nov., a new species isolated from hot water samples in Mallorca.</title>
        <authorList>
            <person name="Crespi S."/>
            <person name="Drasar V."/>
            <person name="Salva-Serra F."/>
            <person name="Jaen-Luchoro D."/>
            <person name="Pineiro-Iglesias B."/>
            <person name="Aliaga F."/>
            <person name="Fernandez-Juarez V."/>
            <person name="Coll G."/>
            <person name="Moore E.R.B."/>
            <person name="Bennasar-Figueras A."/>
        </authorList>
    </citation>
    <scope>NUCLEOTIDE SEQUENCE</scope>
    <source>
        <strain evidence="1">HCPI-6</strain>
    </source>
</reference>
<organism evidence="1 2">
    <name type="scientific">Legionella maioricensis</name>
    <dbReference type="NCBI Taxonomy" id="2896528"/>
    <lineage>
        <taxon>Bacteria</taxon>
        <taxon>Pseudomonadati</taxon>
        <taxon>Pseudomonadota</taxon>
        <taxon>Gammaproteobacteria</taxon>
        <taxon>Legionellales</taxon>
        <taxon>Legionellaceae</taxon>
        <taxon>Legionella</taxon>
    </lineage>
</organism>